<protein>
    <recommendedName>
        <fullName evidence="2">EH domain-containing protein</fullName>
    </recommendedName>
</protein>
<dbReference type="AlphaFoldDB" id="A0A0D3ISE7"/>
<evidence type="ECO:0000313" key="3">
    <source>
        <dbReference type="EnsemblProtists" id="EOD14182"/>
    </source>
</evidence>
<evidence type="ECO:0000259" key="2">
    <source>
        <dbReference type="PROSITE" id="PS50031"/>
    </source>
</evidence>
<proteinExistence type="predicted"/>
<name>A0A0D3ISE7_EMIH1</name>
<keyword evidence="4" id="KW-1185">Reference proteome</keyword>
<accession>A0A0D3ISE7</accession>
<reference evidence="4" key="1">
    <citation type="journal article" date="2013" name="Nature">
        <title>Pan genome of the phytoplankton Emiliania underpins its global distribution.</title>
        <authorList>
            <person name="Read B.A."/>
            <person name="Kegel J."/>
            <person name="Klute M.J."/>
            <person name="Kuo A."/>
            <person name="Lefebvre S.C."/>
            <person name="Maumus F."/>
            <person name="Mayer C."/>
            <person name="Miller J."/>
            <person name="Monier A."/>
            <person name="Salamov A."/>
            <person name="Young J."/>
            <person name="Aguilar M."/>
            <person name="Claverie J.M."/>
            <person name="Frickenhaus S."/>
            <person name="Gonzalez K."/>
            <person name="Herman E.K."/>
            <person name="Lin Y.C."/>
            <person name="Napier J."/>
            <person name="Ogata H."/>
            <person name="Sarno A.F."/>
            <person name="Shmutz J."/>
            <person name="Schroeder D."/>
            <person name="de Vargas C."/>
            <person name="Verret F."/>
            <person name="von Dassow P."/>
            <person name="Valentin K."/>
            <person name="Van de Peer Y."/>
            <person name="Wheeler G."/>
            <person name="Dacks J.B."/>
            <person name="Delwiche C.F."/>
            <person name="Dyhrman S.T."/>
            <person name="Glockner G."/>
            <person name="John U."/>
            <person name="Richards T."/>
            <person name="Worden A.Z."/>
            <person name="Zhang X."/>
            <person name="Grigoriev I.V."/>
            <person name="Allen A.E."/>
            <person name="Bidle K."/>
            <person name="Borodovsky M."/>
            <person name="Bowler C."/>
            <person name="Brownlee C."/>
            <person name="Cock J.M."/>
            <person name="Elias M."/>
            <person name="Gladyshev V.N."/>
            <person name="Groth M."/>
            <person name="Guda C."/>
            <person name="Hadaegh A."/>
            <person name="Iglesias-Rodriguez M.D."/>
            <person name="Jenkins J."/>
            <person name="Jones B.M."/>
            <person name="Lawson T."/>
            <person name="Leese F."/>
            <person name="Lindquist E."/>
            <person name="Lobanov A."/>
            <person name="Lomsadze A."/>
            <person name="Malik S.B."/>
            <person name="Marsh M.E."/>
            <person name="Mackinder L."/>
            <person name="Mock T."/>
            <person name="Mueller-Roeber B."/>
            <person name="Pagarete A."/>
            <person name="Parker M."/>
            <person name="Probert I."/>
            <person name="Quesneville H."/>
            <person name="Raines C."/>
            <person name="Rensing S.A."/>
            <person name="Riano-Pachon D.M."/>
            <person name="Richier S."/>
            <person name="Rokitta S."/>
            <person name="Shiraiwa Y."/>
            <person name="Soanes D.M."/>
            <person name="van der Giezen M."/>
            <person name="Wahlund T.M."/>
            <person name="Williams B."/>
            <person name="Wilson W."/>
            <person name="Wolfe G."/>
            <person name="Wurch L.L."/>
        </authorList>
    </citation>
    <scope>NUCLEOTIDE SEQUENCE</scope>
</reference>
<dbReference type="PROSITE" id="PS50031">
    <property type="entry name" value="EH"/>
    <property type="match status" value="1"/>
</dbReference>
<evidence type="ECO:0000256" key="1">
    <source>
        <dbReference type="SAM" id="MobiDB-lite"/>
    </source>
</evidence>
<dbReference type="Gene3D" id="1.10.238.10">
    <property type="entry name" value="EF-hand"/>
    <property type="match status" value="1"/>
</dbReference>
<dbReference type="SMART" id="SM00027">
    <property type="entry name" value="EH"/>
    <property type="match status" value="1"/>
</dbReference>
<organism evidence="3 4">
    <name type="scientific">Emiliania huxleyi (strain CCMP1516)</name>
    <dbReference type="NCBI Taxonomy" id="280463"/>
    <lineage>
        <taxon>Eukaryota</taxon>
        <taxon>Haptista</taxon>
        <taxon>Haptophyta</taxon>
        <taxon>Prymnesiophyceae</taxon>
        <taxon>Isochrysidales</taxon>
        <taxon>Noelaerhabdaceae</taxon>
        <taxon>Emiliania</taxon>
    </lineage>
</organism>
<dbReference type="Proteomes" id="UP000013827">
    <property type="component" value="Unassembled WGS sequence"/>
</dbReference>
<feature type="region of interest" description="Disordered" evidence="1">
    <location>
        <begin position="137"/>
        <end position="158"/>
    </location>
</feature>
<feature type="domain" description="EH" evidence="2">
    <location>
        <begin position="173"/>
        <end position="217"/>
    </location>
</feature>
<sequence>MFSSIAQMENDARLVFFVRGDNGFPSLGAHSPLGADRETRGHPPAFPFPARGTLELRSLRVEANALAWWDVFDGAIDLAFKKDDPPRIAWDIEVALGHARLPLPDCIEDTFLAWLTGTVMRSFNRAYPLHIAIDPAGASSSEREEQDGEAAGGEACSAPAPAAVELPPISEAEQRAYDGLFSSAAKGCATVGRAAAAPVFASASVGEGDVDHIWGLCVSARGSDTAASRSEDELSSAEFAAALHLAAAKVGDLLPGGLPLSMPGSLALYISEAEEAAEAAEALRKDAARRMARAASSSPVD</sequence>
<dbReference type="EnsemblProtists" id="EOD14182">
    <property type="protein sequence ID" value="EOD14182"/>
    <property type="gene ID" value="EMIHUDRAFT_119648"/>
</dbReference>
<dbReference type="InterPro" id="IPR000261">
    <property type="entry name" value="EH_dom"/>
</dbReference>
<dbReference type="PaxDb" id="2903-EOD14182"/>
<reference evidence="3" key="2">
    <citation type="submission" date="2024-10" db="UniProtKB">
        <authorList>
            <consortium name="EnsemblProtists"/>
        </authorList>
    </citation>
    <scope>IDENTIFICATION</scope>
</reference>
<evidence type="ECO:0000313" key="4">
    <source>
        <dbReference type="Proteomes" id="UP000013827"/>
    </source>
</evidence>